<dbReference type="Pfam" id="PF00571">
    <property type="entry name" value="CBS"/>
    <property type="match status" value="2"/>
</dbReference>
<gene>
    <name evidence="6" type="primary">SDS23</name>
    <name evidence="6" type="ORF">Hypma_002313</name>
</gene>
<keyword evidence="7" id="KW-1185">Reference proteome</keyword>
<protein>
    <submittedName>
        <fullName evidence="6">Protein SDS23</fullName>
    </submittedName>
</protein>
<dbReference type="EMBL" id="LUEZ02000013">
    <property type="protein sequence ID" value="RDB27974.1"/>
    <property type="molecule type" value="Genomic_DNA"/>
</dbReference>
<dbReference type="Gene3D" id="3.10.580.10">
    <property type="entry name" value="CBS-domain"/>
    <property type="match status" value="2"/>
</dbReference>
<dbReference type="PANTHER" id="PTHR13780">
    <property type="entry name" value="AMP-ACTIVATED PROTEIN KINASE, GAMMA REGULATORY SUBUNIT"/>
    <property type="match status" value="1"/>
</dbReference>
<name>A0A369K861_HYPMA</name>
<keyword evidence="1" id="KW-0677">Repeat</keyword>
<dbReference type="GO" id="GO:0004865">
    <property type="term" value="F:protein serine/threonine phosphatase inhibitor activity"/>
    <property type="evidence" value="ECO:0007669"/>
    <property type="project" value="TreeGrafter"/>
</dbReference>
<dbReference type="SUPFAM" id="SSF54631">
    <property type="entry name" value="CBS-domain pair"/>
    <property type="match status" value="2"/>
</dbReference>
<feature type="domain" description="CBS" evidence="5">
    <location>
        <begin position="221"/>
        <end position="283"/>
    </location>
</feature>
<dbReference type="PROSITE" id="PS51371">
    <property type="entry name" value="CBS"/>
    <property type="match status" value="1"/>
</dbReference>
<dbReference type="SMART" id="SM00116">
    <property type="entry name" value="CBS"/>
    <property type="match status" value="4"/>
</dbReference>
<organism evidence="6 7">
    <name type="scientific">Hypsizygus marmoreus</name>
    <name type="common">White beech mushroom</name>
    <name type="synonym">Agaricus marmoreus</name>
    <dbReference type="NCBI Taxonomy" id="39966"/>
    <lineage>
        <taxon>Eukaryota</taxon>
        <taxon>Fungi</taxon>
        <taxon>Dikarya</taxon>
        <taxon>Basidiomycota</taxon>
        <taxon>Agaricomycotina</taxon>
        <taxon>Agaricomycetes</taxon>
        <taxon>Agaricomycetidae</taxon>
        <taxon>Agaricales</taxon>
        <taxon>Tricholomatineae</taxon>
        <taxon>Lyophyllaceae</taxon>
        <taxon>Hypsizygus</taxon>
    </lineage>
</organism>
<keyword evidence="2 3" id="KW-0129">CBS domain</keyword>
<comment type="caution">
    <text evidence="6">The sequence shown here is derived from an EMBL/GenBank/DDBJ whole genome shotgun (WGS) entry which is preliminary data.</text>
</comment>
<dbReference type="AlphaFoldDB" id="A0A369K861"/>
<evidence type="ECO:0000313" key="6">
    <source>
        <dbReference type="EMBL" id="RDB27974.1"/>
    </source>
</evidence>
<accession>A0A369K861</accession>
<evidence type="ECO:0000259" key="5">
    <source>
        <dbReference type="PROSITE" id="PS51371"/>
    </source>
</evidence>
<proteinExistence type="predicted"/>
<evidence type="ECO:0000256" key="3">
    <source>
        <dbReference type="PROSITE-ProRule" id="PRU00703"/>
    </source>
</evidence>
<dbReference type="InterPro" id="IPR046342">
    <property type="entry name" value="CBS_dom_sf"/>
</dbReference>
<dbReference type="PANTHER" id="PTHR13780:SF36">
    <property type="entry name" value="CBS DOMAIN-CONTAINING PROTEIN"/>
    <property type="match status" value="1"/>
</dbReference>
<dbReference type="GO" id="GO:0042149">
    <property type="term" value="P:cellular response to glucose starvation"/>
    <property type="evidence" value="ECO:0007669"/>
    <property type="project" value="TreeGrafter"/>
</dbReference>
<evidence type="ECO:0000256" key="2">
    <source>
        <dbReference type="ARBA" id="ARBA00023122"/>
    </source>
</evidence>
<reference evidence="6" key="1">
    <citation type="submission" date="2018-04" db="EMBL/GenBank/DDBJ databases">
        <title>Whole genome sequencing of Hypsizygus marmoreus.</title>
        <authorList>
            <person name="Choi I.-G."/>
            <person name="Min B."/>
            <person name="Kim J.-G."/>
            <person name="Kim S."/>
            <person name="Oh Y.-L."/>
            <person name="Kong W.-S."/>
            <person name="Park H."/>
            <person name="Jeong J."/>
            <person name="Song E.-S."/>
        </authorList>
    </citation>
    <scope>NUCLEOTIDE SEQUENCE [LARGE SCALE GENOMIC DNA]</scope>
    <source>
        <strain evidence="6">51987-8</strain>
    </source>
</reference>
<dbReference type="FunCoup" id="A0A369K861">
    <property type="interactions" value="28"/>
</dbReference>
<dbReference type="InterPro" id="IPR050511">
    <property type="entry name" value="AMPK_gamma/SDS23_families"/>
</dbReference>
<evidence type="ECO:0000313" key="7">
    <source>
        <dbReference type="Proteomes" id="UP000076154"/>
    </source>
</evidence>
<dbReference type="STRING" id="39966.A0A369K861"/>
<dbReference type="CDD" id="cd02205">
    <property type="entry name" value="CBS_pair_SF"/>
    <property type="match status" value="1"/>
</dbReference>
<dbReference type="InterPro" id="IPR000644">
    <property type="entry name" value="CBS_dom"/>
</dbReference>
<dbReference type="OrthoDB" id="449052at2759"/>
<feature type="region of interest" description="Disordered" evidence="4">
    <location>
        <begin position="378"/>
        <end position="405"/>
    </location>
</feature>
<dbReference type="InParanoid" id="A0A369K861"/>
<evidence type="ECO:0000256" key="4">
    <source>
        <dbReference type="SAM" id="MobiDB-lite"/>
    </source>
</evidence>
<evidence type="ECO:0000256" key="1">
    <source>
        <dbReference type="ARBA" id="ARBA00022737"/>
    </source>
</evidence>
<dbReference type="Proteomes" id="UP000076154">
    <property type="component" value="Unassembled WGS sequence"/>
</dbReference>
<sequence length="452" mass="49005">MTSSRRQSMSLSGSWIESPLNLIKPPSTDSDQWVKDWSSVLARDLIDSRIVSVDADTSVEDACDILLSEDILCLAVKSKATDSNGSPYLGLFDFSDVNAFLTLAATRHTYSEDLMDNPRYNEIVSAAKTGRVAVQLVSNLSEKNPLETLPHDATVLSLLELFSRGSHRALIHSSNSSDDFLGMVSDRGLLAWFDRYATQTPSLQKFLNNSLHSLSLPSLNIYSAVVGTTASSTVLDAMKLMSEEGVSSVAVIDDDSGALLSAVSVTDIGKIVVPSQSKHILSTPLHYFISHIKEPYGSTDGADKYPVYSVSPSSQLSYTIQKLLATNAHRLFVTTESRPSSPILSSSSFGNLSGIVSIVDILSLFARLANIADVDPTRMQRHRRASSTSLQSSKPERDLFLRSRSSSRTGIRRSASLILPPAIVLSESPRNSISGIEALRGMGANMSLKRES</sequence>